<keyword evidence="2" id="KW-1185">Reference proteome</keyword>
<protein>
    <submittedName>
        <fullName evidence="1">Uncharacterized protein</fullName>
    </submittedName>
</protein>
<evidence type="ECO:0000313" key="1">
    <source>
        <dbReference type="EMBL" id="KAI5678078.1"/>
    </source>
</evidence>
<proteinExistence type="predicted"/>
<comment type="caution">
    <text evidence="1">The sequence shown here is derived from an EMBL/GenBank/DDBJ whole genome shotgun (WGS) entry which is preliminary data.</text>
</comment>
<reference evidence="2" key="1">
    <citation type="journal article" date="2023" name="Nat. Plants">
        <title>Single-cell RNA sequencing provides a high-resolution roadmap for understanding the multicellular compartmentation of specialized metabolism.</title>
        <authorList>
            <person name="Sun S."/>
            <person name="Shen X."/>
            <person name="Li Y."/>
            <person name="Li Y."/>
            <person name="Wang S."/>
            <person name="Li R."/>
            <person name="Zhang H."/>
            <person name="Shen G."/>
            <person name="Guo B."/>
            <person name="Wei J."/>
            <person name="Xu J."/>
            <person name="St-Pierre B."/>
            <person name="Chen S."/>
            <person name="Sun C."/>
        </authorList>
    </citation>
    <scope>NUCLEOTIDE SEQUENCE [LARGE SCALE GENOMIC DNA]</scope>
</reference>
<evidence type="ECO:0000313" key="2">
    <source>
        <dbReference type="Proteomes" id="UP001060085"/>
    </source>
</evidence>
<accession>A0ACC0BZT1</accession>
<organism evidence="1 2">
    <name type="scientific">Catharanthus roseus</name>
    <name type="common">Madagascar periwinkle</name>
    <name type="synonym">Vinca rosea</name>
    <dbReference type="NCBI Taxonomy" id="4058"/>
    <lineage>
        <taxon>Eukaryota</taxon>
        <taxon>Viridiplantae</taxon>
        <taxon>Streptophyta</taxon>
        <taxon>Embryophyta</taxon>
        <taxon>Tracheophyta</taxon>
        <taxon>Spermatophyta</taxon>
        <taxon>Magnoliopsida</taxon>
        <taxon>eudicotyledons</taxon>
        <taxon>Gunneridae</taxon>
        <taxon>Pentapetalae</taxon>
        <taxon>asterids</taxon>
        <taxon>lamiids</taxon>
        <taxon>Gentianales</taxon>
        <taxon>Apocynaceae</taxon>
        <taxon>Rauvolfioideae</taxon>
        <taxon>Vinceae</taxon>
        <taxon>Catharanthinae</taxon>
        <taxon>Catharanthus</taxon>
    </lineage>
</organism>
<name>A0ACC0BZT1_CATRO</name>
<gene>
    <name evidence="1" type="ORF">M9H77_09028</name>
</gene>
<sequence length="158" mass="16645">MWAEGAGPDVGKGAVGETGGLSGEGRRLVGLGPIVEGGSWGGRGEAGAVGVARPRWTGPAEGSPSGAGSVRVELELFSFLAWVPIESDESEQFHKLVVMEERREGSIVFKIHEFTKAFISHHSSSLTGSPSGIGIVPFINPNVFFKRKAKRMAFAHSA</sequence>
<dbReference type="EMBL" id="CM044702">
    <property type="protein sequence ID" value="KAI5678078.1"/>
    <property type="molecule type" value="Genomic_DNA"/>
</dbReference>
<dbReference type="Proteomes" id="UP001060085">
    <property type="component" value="Linkage Group LG02"/>
</dbReference>